<evidence type="ECO:0000259" key="4">
    <source>
        <dbReference type="PROSITE" id="PS50090"/>
    </source>
</evidence>
<dbReference type="PROSITE" id="PS50090">
    <property type="entry name" value="MYB_LIKE"/>
    <property type="match status" value="1"/>
</dbReference>
<evidence type="ECO:0000259" key="5">
    <source>
        <dbReference type="PROSITE" id="PS51294"/>
    </source>
</evidence>
<feature type="compositionally biased region" description="Low complexity" evidence="3">
    <location>
        <begin position="1"/>
        <end position="11"/>
    </location>
</feature>
<dbReference type="Pfam" id="PF00249">
    <property type="entry name" value="Myb_DNA-binding"/>
    <property type="match status" value="1"/>
</dbReference>
<dbReference type="Proteomes" id="UP001324115">
    <property type="component" value="Unassembled WGS sequence"/>
</dbReference>
<reference evidence="6 7" key="1">
    <citation type="journal article" date="2023" name="G3 (Bethesda)">
        <title>A haplotype-resolved chromosome-scale genome for Quercus rubra L. provides insights into the genetics of adaptive traits for red oak species.</title>
        <authorList>
            <person name="Kapoor B."/>
            <person name="Jenkins J."/>
            <person name="Schmutz J."/>
            <person name="Zhebentyayeva T."/>
            <person name="Kuelheim C."/>
            <person name="Coggeshall M."/>
            <person name="Heim C."/>
            <person name="Lasky J.R."/>
            <person name="Leites L."/>
            <person name="Islam-Faridi N."/>
            <person name="Romero-Severson J."/>
            <person name="DeLeo V.L."/>
            <person name="Lucas S.M."/>
            <person name="Lazic D."/>
            <person name="Gailing O."/>
            <person name="Carlson J."/>
            <person name="Staton M."/>
        </authorList>
    </citation>
    <scope>NUCLEOTIDE SEQUENCE [LARGE SCALE GENOMIC DNA]</scope>
    <source>
        <strain evidence="6">Pseudo-F2</strain>
    </source>
</reference>
<dbReference type="GO" id="GO:0005634">
    <property type="term" value="C:nucleus"/>
    <property type="evidence" value="ECO:0007669"/>
    <property type="project" value="UniProtKB-SubCell"/>
</dbReference>
<feature type="domain" description="Myb-like" evidence="4">
    <location>
        <begin position="214"/>
        <end position="267"/>
    </location>
</feature>
<evidence type="ECO:0000256" key="1">
    <source>
        <dbReference type="ARBA" id="ARBA00004123"/>
    </source>
</evidence>
<gene>
    <name evidence="6" type="ORF">RGQ29_001321</name>
</gene>
<dbReference type="Gene3D" id="1.10.10.60">
    <property type="entry name" value="Homeodomain-like"/>
    <property type="match status" value="1"/>
</dbReference>
<dbReference type="PANTHER" id="PTHR47206">
    <property type="entry name" value="HOMEODOMAIN-LIKE SUPERFAMILY PROTEIN"/>
    <property type="match status" value="1"/>
</dbReference>
<dbReference type="SUPFAM" id="SSF46689">
    <property type="entry name" value="Homeodomain-like"/>
    <property type="match status" value="1"/>
</dbReference>
<dbReference type="InterPro" id="IPR017930">
    <property type="entry name" value="Myb_dom"/>
</dbReference>
<dbReference type="SMART" id="SM00717">
    <property type="entry name" value="SANT"/>
    <property type="match status" value="1"/>
</dbReference>
<evidence type="ECO:0000256" key="2">
    <source>
        <dbReference type="ARBA" id="ARBA00023242"/>
    </source>
</evidence>
<accession>A0AAN7GCP6</accession>
<evidence type="ECO:0000313" key="6">
    <source>
        <dbReference type="EMBL" id="KAK4607431.1"/>
    </source>
</evidence>
<dbReference type="InterPro" id="IPR009057">
    <property type="entry name" value="Homeodomain-like_sf"/>
</dbReference>
<dbReference type="CDD" id="cd11660">
    <property type="entry name" value="SANT_TRF"/>
    <property type="match status" value="1"/>
</dbReference>
<feature type="compositionally biased region" description="Basic and acidic residues" evidence="3">
    <location>
        <begin position="619"/>
        <end position="631"/>
    </location>
</feature>
<dbReference type="PROSITE" id="PS51294">
    <property type="entry name" value="HTH_MYB"/>
    <property type="match status" value="1"/>
</dbReference>
<feature type="region of interest" description="Disordered" evidence="3">
    <location>
        <begin position="1"/>
        <end position="20"/>
    </location>
</feature>
<feature type="compositionally biased region" description="Basic and acidic residues" evidence="3">
    <location>
        <begin position="641"/>
        <end position="662"/>
    </location>
</feature>
<protein>
    <submittedName>
        <fullName evidence="6">Uncharacterized protein</fullName>
    </submittedName>
</protein>
<feature type="region of interest" description="Disordered" evidence="3">
    <location>
        <begin position="198"/>
        <end position="222"/>
    </location>
</feature>
<feature type="region of interest" description="Disordered" evidence="3">
    <location>
        <begin position="597"/>
        <end position="662"/>
    </location>
</feature>
<dbReference type="AlphaFoldDB" id="A0AAN7GCP6"/>
<dbReference type="InterPro" id="IPR001005">
    <property type="entry name" value="SANT/Myb"/>
</dbReference>
<dbReference type="EMBL" id="JAXUIC010000001">
    <property type="protein sequence ID" value="KAK4607431.1"/>
    <property type="molecule type" value="Genomic_DNA"/>
</dbReference>
<keyword evidence="7" id="KW-1185">Reference proteome</keyword>
<sequence>MVEKTNNNTNTNKKHKTSSLTQDDISNLLQRYNATTVLTLLQEVAHCADSKIDWDALVKNTSTGISDAREYHMLWRHLAYHHALLDSFQFAPHPLDDDSDLENEVEAFPSVGGEASTEVAACVKGGCFVQVLIASGVPSDSSLPNSSIVEAPITINIPNGLSSRAPLENSEATCSMQGTNITIPVFVQKMPLPAATPTPAEVLDGNGPASGNFPPRRKRKKWSEAEDKELIAAVQKCGEGNWANILKGDFKGDRTASQLSQRWNIIRKKMGNLNVEPNSTGSQLTEARRAAHHAMSLALDMPVKNLTSTRPAVANTASKSVLPTTTAEAANVGSSSIQAQGCSQQGSIPTKPPPIGSLGPTAKCQVPSKKSSMQPTIGSDSVLRATAVAAGARIVSPSAAASFFKATQTKNVVHFKPTGGSSTKSPMPAGVSTHSETQTNVHYVSTGPKATQCSSSPAVTVAPTVSHPSSVKAASPTVQCTVSAFPTSSNSSSEPTNSISSGLPSELLVKQEIKRAEEIEVSVSRSAPKEQLQGDGVCVSANARIEQIQDDKAASADMEVEFEKQITEVKSNSSSLDMMTAESNHKAVIERQAEARQNANDNEMRGSSVRNDNQSAPRVKSENEGTNEKQADLPSMVADGCNEKPADLIKEESGNEIEEKAK</sequence>
<proteinExistence type="predicted"/>
<dbReference type="PANTHER" id="PTHR47206:SF1">
    <property type="entry name" value="HOMEODOMAIN-LIKE SUPERFAMILY PROTEIN"/>
    <property type="match status" value="1"/>
</dbReference>
<organism evidence="6 7">
    <name type="scientific">Quercus rubra</name>
    <name type="common">Northern red oak</name>
    <name type="synonym">Quercus borealis</name>
    <dbReference type="NCBI Taxonomy" id="3512"/>
    <lineage>
        <taxon>Eukaryota</taxon>
        <taxon>Viridiplantae</taxon>
        <taxon>Streptophyta</taxon>
        <taxon>Embryophyta</taxon>
        <taxon>Tracheophyta</taxon>
        <taxon>Spermatophyta</taxon>
        <taxon>Magnoliopsida</taxon>
        <taxon>eudicotyledons</taxon>
        <taxon>Gunneridae</taxon>
        <taxon>Pentapetalae</taxon>
        <taxon>rosids</taxon>
        <taxon>fabids</taxon>
        <taxon>Fagales</taxon>
        <taxon>Fagaceae</taxon>
        <taxon>Quercus</taxon>
    </lineage>
</organism>
<comment type="subcellular location">
    <subcellularLocation>
        <location evidence="1">Nucleus</location>
    </subcellularLocation>
</comment>
<comment type="caution">
    <text evidence="6">The sequence shown here is derived from an EMBL/GenBank/DDBJ whole genome shotgun (WGS) entry which is preliminary data.</text>
</comment>
<evidence type="ECO:0000256" key="3">
    <source>
        <dbReference type="SAM" id="MobiDB-lite"/>
    </source>
</evidence>
<feature type="domain" description="HTH myb-type" evidence="5">
    <location>
        <begin position="215"/>
        <end position="271"/>
    </location>
</feature>
<evidence type="ECO:0000313" key="7">
    <source>
        <dbReference type="Proteomes" id="UP001324115"/>
    </source>
</evidence>
<name>A0AAN7GCP6_QUERU</name>
<keyword evidence="2" id="KW-0539">Nucleus</keyword>